<proteinExistence type="predicted"/>
<accession>A0A4R2QCS3</accession>
<comment type="caution">
    <text evidence="3">The sequence shown here is derived from an EMBL/GenBank/DDBJ whole genome shotgun (WGS) entry which is preliminary data.</text>
</comment>
<evidence type="ECO:0000313" key="4">
    <source>
        <dbReference type="Proteomes" id="UP000294911"/>
    </source>
</evidence>
<dbReference type="InterPro" id="IPR012340">
    <property type="entry name" value="NA-bd_OB-fold"/>
</dbReference>
<evidence type="ECO:0000259" key="2">
    <source>
        <dbReference type="Pfam" id="PF12172"/>
    </source>
</evidence>
<dbReference type="Pfam" id="PF12172">
    <property type="entry name" value="zf-ChsH2"/>
    <property type="match status" value="1"/>
</dbReference>
<feature type="domain" description="ChsH2 C-terminal OB-fold" evidence="1">
    <location>
        <begin position="51"/>
        <end position="111"/>
    </location>
</feature>
<gene>
    <name evidence="3" type="ORF">EV191_11397</name>
</gene>
<dbReference type="PANTHER" id="PTHR34075">
    <property type="entry name" value="BLR3430 PROTEIN"/>
    <property type="match status" value="1"/>
</dbReference>
<dbReference type="AlphaFoldDB" id="A0A4R2QCS3"/>
<evidence type="ECO:0000259" key="1">
    <source>
        <dbReference type="Pfam" id="PF01796"/>
    </source>
</evidence>
<sequence>MVHIVVDPESEPFWAGLLVGELRLQRCAACQRAIFYPRSVCPHCFAADLSWFTAAGTGTVYSVTVPHRAFGEFAEQAPFIVALVDVDEGVRMMTRVLAEPGSVQIGDRVRLAPNSLGGAETGEPGSVYACFEPVG</sequence>
<dbReference type="InterPro" id="IPR002878">
    <property type="entry name" value="ChsH2_C"/>
</dbReference>
<name>A0A4R2QCS3_9PSEU</name>
<dbReference type="SUPFAM" id="SSF50249">
    <property type="entry name" value="Nucleic acid-binding proteins"/>
    <property type="match status" value="1"/>
</dbReference>
<dbReference type="Proteomes" id="UP000294911">
    <property type="component" value="Unassembled WGS sequence"/>
</dbReference>
<protein>
    <recommendedName>
        <fullName evidence="5">OB-fold protein</fullName>
    </recommendedName>
</protein>
<dbReference type="Gene3D" id="6.10.30.10">
    <property type="match status" value="1"/>
</dbReference>
<feature type="domain" description="ChsH2 rubredoxin-like zinc ribbon" evidence="2">
    <location>
        <begin position="14"/>
        <end position="49"/>
    </location>
</feature>
<dbReference type="EMBL" id="SLXQ01000013">
    <property type="protein sequence ID" value="TCP46820.1"/>
    <property type="molecule type" value="Genomic_DNA"/>
</dbReference>
<dbReference type="RefSeq" id="WP_207894636.1">
    <property type="nucleotide sequence ID" value="NZ_SLXQ01000013.1"/>
</dbReference>
<dbReference type="InterPro" id="IPR022002">
    <property type="entry name" value="ChsH2_Znr"/>
</dbReference>
<dbReference type="PANTHER" id="PTHR34075:SF5">
    <property type="entry name" value="BLR3430 PROTEIN"/>
    <property type="match status" value="1"/>
</dbReference>
<organism evidence="3 4">
    <name type="scientific">Tamaricihabitans halophyticus</name>
    <dbReference type="NCBI Taxonomy" id="1262583"/>
    <lineage>
        <taxon>Bacteria</taxon>
        <taxon>Bacillati</taxon>
        <taxon>Actinomycetota</taxon>
        <taxon>Actinomycetes</taxon>
        <taxon>Pseudonocardiales</taxon>
        <taxon>Pseudonocardiaceae</taxon>
        <taxon>Tamaricihabitans</taxon>
    </lineage>
</organism>
<dbReference type="Pfam" id="PF01796">
    <property type="entry name" value="OB_ChsH2_C"/>
    <property type="match status" value="1"/>
</dbReference>
<evidence type="ECO:0000313" key="3">
    <source>
        <dbReference type="EMBL" id="TCP46820.1"/>
    </source>
</evidence>
<reference evidence="3 4" key="1">
    <citation type="submission" date="2019-03" db="EMBL/GenBank/DDBJ databases">
        <title>Genomic Encyclopedia of Type Strains, Phase IV (KMG-IV): sequencing the most valuable type-strain genomes for metagenomic binning, comparative biology and taxonomic classification.</title>
        <authorList>
            <person name="Goeker M."/>
        </authorList>
    </citation>
    <scope>NUCLEOTIDE SEQUENCE [LARGE SCALE GENOMIC DNA]</scope>
    <source>
        <strain evidence="3 4">DSM 45765</strain>
    </source>
</reference>
<evidence type="ECO:0008006" key="5">
    <source>
        <dbReference type="Google" id="ProtNLM"/>
    </source>
</evidence>
<keyword evidence="4" id="KW-1185">Reference proteome</keyword>
<dbReference type="InterPro" id="IPR052513">
    <property type="entry name" value="Thioester_dehydratase-like"/>
</dbReference>